<evidence type="ECO:0000313" key="2">
    <source>
        <dbReference type="EMBL" id="RDX41354.1"/>
    </source>
</evidence>
<evidence type="ECO:0000313" key="3">
    <source>
        <dbReference type="Proteomes" id="UP000256964"/>
    </source>
</evidence>
<protein>
    <submittedName>
        <fullName evidence="2">Uncharacterized protein</fullName>
    </submittedName>
</protein>
<accession>A0A371CM49</accession>
<name>A0A371CM49_9APHY</name>
<proteinExistence type="predicted"/>
<sequence length="172" mass="18576">MRMPAVCRCPRYAEESRPTQEAVRPGTERPRARLQCEYLRLSPYLACSCTSPSPYESAPTTLGRRSSSLARCGLDVSSNQRMTSTGASETTPKQASSSSSSPSPPSLTGVFCLSVVCLIYHRLALRSLSAGLHLKRPSHRDSSINTRSDGSSLVLAVYTLREAFVATTASCL</sequence>
<organism evidence="2 3">
    <name type="scientific">Lentinus brumalis</name>
    <dbReference type="NCBI Taxonomy" id="2498619"/>
    <lineage>
        <taxon>Eukaryota</taxon>
        <taxon>Fungi</taxon>
        <taxon>Dikarya</taxon>
        <taxon>Basidiomycota</taxon>
        <taxon>Agaricomycotina</taxon>
        <taxon>Agaricomycetes</taxon>
        <taxon>Polyporales</taxon>
        <taxon>Polyporaceae</taxon>
        <taxon>Lentinus</taxon>
    </lineage>
</organism>
<feature type="compositionally biased region" description="Polar residues" evidence="1">
    <location>
        <begin position="76"/>
        <end position="95"/>
    </location>
</feature>
<dbReference type="EMBL" id="KZ857515">
    <property type="protein sequence ID" value="RDX41354.1"/>
    <property type="molecule type" value="Genomic_DNA"/>
</dbReference>
<evidence type="ECO:0000256" key="1">
    <source>
        <dbReference type="SAM" id="MobiDB-lite"/>
    </source>
</evidence>
<reference evidence="2 3" key="1">
    <citation type="journal article" date="2018" name="Biotechnol. Biofuels">
        <title>Integrative visual omics of the white-rot fungus Polyporus brumalis exposes the biotechnological potential of its oxidative enzymes for delignifying raw plant biomass.</title>
        <authorList>
            <person name="Miyauchi S."/>
            <person name="Rancon A."/>
            <person name="Drula E."/>
            <person name="Hage H."/>
            <person name="Chaduli D."/>
            <person name="Favel A."/>
            <person name="Grisel S."/>
            <person name="Henrissat B."/>
            <person name="Herpoel-Gimbert I."/>
            <person name="Ruiz-Duenas F.J."/>
            <person name="Chevret D."/>
            <person name="Hainaut M."/>
            <person name="Lin J."/>
            <person name="Wang M."/>
            <person name="Pangilinan J."/>
            <person name="Lipzen A."/>
            <person name="Lesage-Meessen L."/>
            <person name="Navarro D."/>
            <person name="Riley R."/>
            <person name="Grigoriev I.V."/>
            <person name="Zhou S."/>
            <person name="Raouche S."/>
            <person name="Rosso M.N."/>
        </authorList>
    </citation>
    <scope>NUCLEOTIDE SEQUENCE [LARGE SCALE GENOMIC DNA]</scope>
    <source>
        <strain evidence="2 3">BRFM 1820</strain>
    </source>
</reference>
<gene>
    <name evidence="2" type="ORF">OH76DRAFT_220829</name>
</gene>
<feature type="region of interest" description="Disordered" evidence="1">
    <location>
        <begin position="71"/>
        <end position="105"/>
    </location>
</feature>
<dbReference type="AlphaFoldDB" id="A0A371CM49"/>
<keyword evidence="3" id="KW-1185">Reference proteome</keyword>
<dbReference type="Proteomes" id="UP000256964">
    <property type="component" value="Unassembled WGS sequence"/>
</dbReference>